<feature type="non-terminal residue" evidence="1">
    <location>
        <position position="1"/>
    </location>
</feature>
<evidence type="ECO:0000313" key="2">
    <source>
        <dbReference type="Proteomes" id="UP000534870"/>
    </source>
</evidence>
<sequence length="139" mass="14528">GTPPARAWHTDIPPRFAPRPGQVLLLPQARLFGTEELSTLSPPIAARIEPPTLRVAPGWPATETTATQTTATQATATETTVTQTTVTGATITLMGRPVSLPVTCDAAIPAGLALYPAHDLDRSFSLPVWVDVAPAGQGQ</sequence>
<evidence type="ECO:0000313" key="1">
    <source>
        <dbReference type="EMBL" id="NVN12458.1"/>
    </source>
</evidence>
<dbReference type="Proteomes" id="UP000534870">
    <property type="component" value="Unassembled WGS sequence"/>
</dbReference>
<dbReference type="EMBL" id="JABXXP010000457">
    <property type="protein sequence ID" value="NVN12458.1"/>
    <property type="molecule type" value="Genomic_DNA"/>
</dbReference>
<proteinExistence type="predicted"/>
<dbReference type="AlphaFoldDB" id="A0A7Y7M8P3"/>
<name>A0A7Y7M8P3_9PROT</name>
<gene>
    <name evidence="1" type="ORF">HUK84_15235</name>
</gene>
<protein>
    <submittedName>
        <fullName evidence="1">Uncharacterized protein</fullName>
    </submittedName>
</protein>
<reference evidence="1 2" key="1">
    <citation type="submission" date="2020-06" db="EMBL/GenBank/DDBJ databases">
        <title>Description of novel acetic acid bacteria.</title>
        <authorList>
            <person name="Sombolestani A."/>
        </authorList>
    </citation>
    <scope>NUCLEOTIDE SEQUENCE [LARGE SCALE GENOMIC DNA]</scope>
    <source>
        <strain evidence="1 2">LMG 31431</strain>
    </source>
</reference>
<organism evidence="1 2">
    <name type="scientific">Nguyenibacter vanlangensis</name>
    <dbReference type="NCBI Taxonomy" id="1216886"/>
    <lineage>
        <taxon>Bacteria</taxon>
        <taxon>Pseudomonadati</taxon>
        <taxon>Pseudomonadota</taxon>
        <taxon>Alphaproteobacteria</taxon>
        <taxon>Acetobacterales</taxon>
        <taxon>Acetobacteraceae</taxon>
        <taxon>Nguyenibacter</taxon>
    </lineage>
</organism>
<comment type="caution">
    <text evidence="1">The sequence shown here is derived from an EMBL/GenBank/DDBJ whole genome shotgun (WGS) entry which is preliminary data.</text>
</comment>
<accession>A0A7Y7M8P3</accession>